<proteinExistence type="predicted"/>
<dbReference type="Proteomes" id="UP000001072">
    <property type="component" value="Unassembled WGS sequence"/>
</dbReference>
<dbReference type="InParanoid" id="F4RRG1"/>
<gene>
    <name evidence="1" type="ORF">MELLADRAFT_64441</name>
</gene>
<dbReference type="VEuPathDB" id="FungiDB:MELLADRAFT_64441"/>
<accession>F4RRG1</accession>
<protein>
    <submittedName>
        <fullName evidence="1">Uncharacterized protein</fullName>
    </submittedName>
</protein>
<keyword evidence="2" id="KW-1185">Reference proteome</keyword>
<sequence length="1106" mass="125742">MHLNFISKKGIDRHLVHGISFTLGLILFSTNKQAWSLEVMFQTSSENLTKEDHRIHAFEVPSFHTGSEHASIDFSPSIHPEVYGVLEHEELPYGEIDANLLQNPTAYLENIESNQASIHELTANKNLGSIECKTGSHQEATLGLPFHDHDTNWSQMWYDSVIDDNSLEEMFCKPSNSPIMSMDSFTKYNPQVHEYKSMSHLPIHMPHQSFEHPGYRSEGSNISCDTADNIMREFPNYNHLVSENQSLKHTPSNLNHEVVLLPGPHSRLTKVFQDNKYQVNGQIPSYKQTAHKMNYSYGVPQSKCILNCSPELGDHPAQEAQVFNKNAIGRGSECSTSLISNNMDIPESILEHIELPPFTHDNHIPYSQKNLFSEIMSPTDFTRNPGAPESLEKCEYKNYVPIISEHQIPQKGNSEVENPQLKGILKEMYTLLDHHSDKSQIFREKPNGGEIGGSYFLDSKNKPGESESISAYGNLTPYISAHNIPHSPNYIDIFSATGVPNYLTSNSNQIMTPRIGTELDLTGFFGKDNSNIISPNPLQDQMVQSLEFKIPQHRKELEGSSAVFDHHLYEPQGSNEKTNGWGSEGYENQFDDPHKEKDIGKITLRKLAGNPTQIQSSRDIHMGVDNLIEVQEEYSGKAQKSLKRKASSIVTMRLDEEQKKICRESAQDYADDPSYESRLIKFVNMHSDSSDRRGGISRRDMIQVIQDVGMKSIQSCEELYLQNQTWFKKWKGRLVQIIRGTYNPGNPSKLSARQLLNALKKVNDGVVMGFLGLLNLIESHIEVNSAGENILHEGLEFIENYVNDMSSLIIQNLPCLPKISEIDISSDPLEVFLSVTQANRRGDLYIELYHNIWTKWKAQKAPLTPHVSLGAFRKVLYRLTLPHRKVEQTSSSGSKKNPKTGRASYDAKAYQIKHHIVMKGKSCMDFFNHIFKDKAIFFQGLEVDLLNKLIIEQKNIPSEAFINCQRCLTNAIKVVKLNVVEGFFGVIKCLNEIKNSEWNIQPILINGWNFLKQHFSSWKSIPLENLFLEAGLSKFGTHQKLSPEMKFVAKSFHTVMRASYKNVISARLVQSLLINWTHSFDTNQSDFKILQKLLRSRDATPLIHWF</sequence>
<dbReference type="KEGG" id="mlr:MELLADRAFT_64441"/>
<name>F4RRG1_MELLP</name>
<evidence type="ECO:0000313" key="1">
    <source>
        <dbReference type="EMBL" id="EGG05040.1"/>
    </source>
</evidence>
<dbReference type="EMBL" id="GL883115">
    <property type="protein sequence ID" value="EGG05040.1"/>
    <property type="molecule type" value="Genomic_DNA"/>
</dbReference>
<evidence type="ECO:0000313" key="2">
    <source>
        <dbReference type="Proteomes" id="UP000001072"/>
    </source>
</evidence>
<dbReference type="AlphaFoldDB" id="F4RRG1"/>
<dbReference type="OrthoDB" id="10534764at2759"/>
<dbReference type="GeneID" id="18930260"/>
<reference evidence="2" key="1">
    <citation type="journal article" date="2011" name="Proc. Natl. Acad. Sci. U.S.A.">
        <title>Obligate biotrophy features unraveled by the genomic analysis of rust fungi.</title>
        <authorList>
            <person name="Duplessis S."/>
            <person name="Cuomo C.A."/>
            <person name="Lin Y.-C."/>
            <person name="Aerts A."/>
            <person name="Tisserant E."/>
            <person name="Veneault-Fourrey C."/>
            <person name="Joly D.L."/>
            <person name="Hacquard S."/>
            <person name="Amselem J."/>
            <person name="Cantarel B.L."/>
            <person name="Chiu R."/>
            <person name="Coutinho P.M."/>
            <person name="Feau N."/>
            <person name="Field M."/>
            <person name="Frey P."/>
            <person name="Gelhaye E."/>
            <person name="Goldberg J."/>
            <person name="Grabherr M.G."/>
            <person name="Kodira C.D."/>
            <person name="Kohler A."/>
            <person name="Kuees U."/>
            <person name="Lindquist E.A."/>
            <person name="Lucas S.M."/>
            <person name="Mago R."/>
            <person name="Mauceli E."/>
            <person name="Morin E."/>
            <person name="Murat C."/>
            <person name="Pangilinan J.L."/>
            <person name="Park R."/>
            <person name="Pearson M."/>
            <person name="Quesneville H."/>
            <person name="Rouhier N."/>
            <person name="Sakthikumar S."/>
            <person name="Salamov A.A."/>
            <person name="Schmutz J."/>
            <person name="Selles B."/>
            <person name="Shapiro H."/>
            <person name="Tanguay P."/>
            <person name="Tuskan G.A."/>
            <person name="Henrissat B."/>
            <person name="Van de Peer Y."/>
            <person name="Rouze P."/>
            <person name="Ellis J.G."/>
            <person name="Dodds P.N."/>
            <person name="Schein J.E."/>
            <person name="Zhong S."/>
            <person name="Hamelin R.C."/>
            <person name="Grigoriev I.V."/>
            <person name="Szabo L.J."/>
            <person name="Martin F."/>
        </authorList>
    </citation>
    <scope>NUCLEOTIDE SEQUENCE [LARGE SCALE GENOMIC DNA]</scope>
    <source>
        <strain evidence="2">98AG31 / pathotype 3-4-7</strain>
    </source>
</reference>
<dbReference type="RefSeq" id="XP_007411793.1">
    <property type="nucleotide sequence ID" value="XM_007411731.1"/>
</dbReference>
<organism evidence="2">
    <name type="scientific">Melampsora larici-populina (strain 98AG31 / pathotype 3-4-7)</name>
    <name type="common">Poplar leaf rust fungus</name>
    <dbReference type="NCBI Taxonomy" id="747676"/>
    <lineage>
        <taxon>Eukaryota</taxon>
        <taxon>Fungi</taxon>
        <taxon>Dikarya</taxon>
        <taxon>Basidiomycota</taxon>
        <taxon>Pucciniomycotina</taxon>
        <taxon>Pucciniomycetes</taxon>
        <taxon>Pucciniales</taxon>
        <taxon>Melampsoraceae</taxon>
        <taxon>Melampsora</taxon>
    </lineage>
</organism>
<dbReference type="HOGENOM" id="CLU_282423_0_0_1"/>